<organism evidence="5 6">
    <name type="scientific">Cladophialophora chaetospira</name>
    <dbReference type="NCBI Taxonomy" id="386627"/>
    <lineage>
        <taxon>Eukaryota</taxon>
        <taxon>Fungi</taxon>
        <taxon>Dikarya</taxon>
        <taxon>Ascomycota</taxon>
        <taxon>Pezizomycotina</taxon>
        <taxon>Eurotiomycetes</taxon>
        <taxon>Chaetothyriomycetidae</taxon>
        <taxon>Chaetothyriales</taxon>
        <taxon>Herpotrichiellaceae</taxon>
        <taxon>Cladophialophora</taxon>
    </lineage>
</organism>
<evidence type="ECO:0008006" key="7">
    <source>
        <dbReference type="Google" id="ProtNLM"/>
    </source>
</evidence>
<feature type="signal peptide" evidence="2">
    <location>
        <begin position="1"/>
        <end position="29"/>
    </location>
</feature>
<dbReference type="InterPro" id="IPR056186">
    <property type="entry name" value="PDZ_CPAF-rel"/>
</dbReference>
<evidence type="ECO:0000313" key="5">
    <source>
        <dbReference type="EMBL" id="KAJ9612286.1"/>
    </source>
</evidence>
<feature type="compositionally biased region" description="Low complexity" evidence="1">
    <location>
        <begin position="322"/>
        <end position="347"/>
    </location>
</feature>
<dbReference type="PANTHER" id="PTHR37049">
    <property type="entry name" value="PEPTIDASE S41 FAMILY PROTEIN"/>
    <property type="match status" value="1"/>
</dbReference>
<dbReference type="Pfam" id="PF23658">
    <property type="entry name" value="PDZ_CPAF_rel"/>
    <property type="match status" value="1"/>
</dbReference>
<dbReference type="AlphaFoldDB" id="A0AA38XFP7"/>
<dbReference type="PANTHER" id="PTHR37049:SF4">
    <property type="entry name" value="RHODANESE DOMAIN-CONTAINING PROTEIN"/>
    <property type="match status" value="1"/>
</dbReference>
<gene>
    <name evidence="5" type="ORF">H2200_003883</name>
</gene>
<evidence type="ECO:0000259" key="3">
    <source>
        <dbReference type="Pfam" id="PF03572"/>
    </source>
</evidence>
<reference evidence="5" key="1">
    <citation type="submission" date="2022-10" db="EMBL/GenBank/DDBJ databases">
        <title>Culturing micro-colonial fungi from biological soil crusts in the Mojave desert and describing Neophaeococcomyces mojavensis, and introducing the new genera and species Taxawa tesnikishii.</title>
        <authorList>
            <person name="Kurbessoian T."/>
            <person name="Stajich J.E."/>
        </authorList>
    </citation>
    <scope>NUCLEOTIDE SEQUENCE</scope>
    <source>
        <strain evidence="5">TK_41</strain>
    </source>
</reference>
<evidence type="ECO:0000256" key="2">
    <source>
        <dbReference type="SAM" id="SignalP"/>
    </source>
</evidence>
<dbReference type="Gene3D" id="3.90.226.10">
    <property type="entry name" value="2-enoyl-CoA Hydratase, Chain A, domain 1"/>
    <property type="match status" value="1"/>
</dbReference>
<feature type="domain" description="CPAF-like PDZ" evidence="4">
    <location>
        <begin position="179"/>
        <end position="299"/>
    </location>
</feature>
<dbReference type="GO" id="GO:0006508">
    <property type="term" value="P:proteolysis"/>
    <property type="evidence" value="ECO:0007669"/>
    <property type="project" value="InterPro"/>
</dbReference>
<feature type="compositionally biased region" description="Low complexity" evidence="1">
    <location>
        <begin position="759"/>
        <end position="773"/>
    </location>
</feature>
<name>A0AA38XFP7_9EURO</name>
<feature type="domain" description="Tail specific protease" evidence="3">
    <location>
        <begin position="377"/>
        <end position="436"/>
    </location>
</feature>
<sequence length="795" mass="85705">MRIRASSSIAGKNMKSLIFTKALQALVLAVTALSQSTDTTATSTSTVEPCAQVAAIQSQSLVANPEATSFRLPPDVAYACQQSVPLVEEDTLDLLTGLKAWFQWQSTLAWLKDPPTDWPFAPVDLMAGLEDLSDQVQDGTLTSEIDFEWQLVDLMASARDGHFTFFPDAYSVFIYFNPMGSLVSVSSDGIQLPEVYLYQDLVDSAAQGWEPSPVDSINGTDVVSWLSAKAFNETLSLQDLDALYNALFFSINASPVGGGNVGAFFGPILPRFNGSSITVELRNGSEVSSALVAASSHDFSTVTDGESFYQSFCNITVKSMAPDDSSSSSSDTPPPTTSTAPSSVPDPNSLRPQYPSPVAISSDASLAGYFLEDEPGIAVLSVWAMTEDDPLSAQRTLTKFLDQCRENSMTHLVIDVSQNGGGTIMVAYDIFKQLFPTLEPYLGAQIRAHPQLNVLGSYITALVQETETEDPGDIAAAEHNGKFSLFDATSINNDSGLAFESWDQFFGPVEVHGDKFTQLLHPNLTDPIEDLDTGSIVVSGYGNHSEVAPQPFLSSNVIVFGDGNCGSACTIFLHLLKYQAKVESIVAGGRPRNGPAQSMGSVKGNEVEPLKNVLQVVKYFYDQAPAELIEQANETPLKDLWDNADTITLRNDKKAGPVQVNIFNAIAQYDESLTPLQFVYEAADCRLWYQPSHLLDITTLWTTVAEQAFALNGQEKYSLCVPGSTGHPSSLSGNQALFDDGQLTNVTGYEPENSREYSSDSGDSSPQQSGSASSAITGLSSVVFAMFLSLMMLWA</sequence>
<keyword evidence="2" id="KW-0732">Signal</keyword>
<accession>A0AA38XFP7</accession>
<dbReference type="SUPFAM" id="SSF52096">
    <property type="entry name" value="ClpP/crotonase"/>
    <property type="match status" value="1"/>
</dbReference>
<dbReference type="InterPro" id="IPR029045">
    <property type="entry name" value="ClpP/crotonase-like_dom_sf"/>
</dbReference>
<keyword evidence="6" id="KW-1185">Reference proteome</keyword>
<feature type="region of interest" description="Disordered" evidence="1">
    <location>
        <begin position="321"/>
        <end position="355"/>
    </location>
</feature>
<proteinExistence type="predicted"/>
<evidence type="ECO:0000259" key="4">
    <source>
        <dbReference type="Pfam" id="PF23658"/>
    </source>
</evidence>
<dbReference type="InterPro" id="IPR052766">
    <property type="entry name" value="S41A_metabolite_peptidase"/>
</dbReference>
<dbReference type="InterPro" id="IPR005151">
    <property type="entry name" value="Tail-specific_protease"/>
</dbReference>
<dbReference type="Proteomes" id="UP001172673">
    <property type="component" value="Unassembled WGS sequence"/>
</dbReference>
<dbReference type="Pfam" id="PF03572">
    <property type="entry name" value="Peptidase_S41"/>
    <property type="match status" value="1"/>
</dbReference>
<evidence type="ECO:0000313" key="6">
    <source>
        <dbReference type="Proteomes" id="UP001172673"/>
    </source>
</evidence>
<dbReference type="EMBL" id="JAPDRK010000005">
    <property type="protein sequence ID" value="KAJ9612286.1"/>
    <property type="molecule type" value="Genomic_DNA"/>
</dbReference>
<evidence type="ECO:0000256" key="1">
    <source>
        <dbReference type="SAM" id="MobiDB-lite"/>
    </source>
</evidence>
<comment type="caution">
    <text evidence="5">The sequence shown here is derived from an EMBL/GenBank/DDBJ whole genome shotgun (WGS) entry which is preliminary data.</text>
</comment>
<dbReference type="GO" id="GO:0008236">
    <property type="term" value="F:serine-type peptidase activity"/>
    <property type="evidence" value="ECO:0007669"/>
    <property type="project" value="InterPro"/>
</dbReference>
<feature type="chain" id="PRO_5041264865" description="Tail specific protease domain-containing protein" evidence="2">
    <location>
        <begin position="30"/>
        <end position="795"/>
    </location>
</feature>
<protein>
    <recommendedName>
        <fullName evidence="7">Tail specific protease domain-containing protein</fullName>
    </recommendedName>
</protein>
<feature type="region of interest" description="Disordered" evidence="1">
    <location>
        <begin position="744"/>
        <end position="773"/>
    </location>
</feature>